<reference evidence="1" key="1">
    <citation type="submission" date="2023-04" db="EMBL/GenBank/DDBJ databases">
        <title>A chromosome-level genome assembly of the parasitoid wasp Eretmocerus hayati.</title>
        <authorList>
            <person name="Zhong Y."/>
            <person name="Liu S."/>
            <person name="Liu Y."/>
        </authorList>
    </citation>
    <scope>NUCLEOTIDE SEQUENCE</scope>
    <source>
        <strain evidence="1">ZJU_SS_LIU_2023</strain>
    </source>
</reference>
<comment type="caution">
    <text evidence="1">The sequence shown here is derived from an EMBL/GenBank/DDBJ whole genome shotgun (WGS) entry which is preliminary data.</text>
</comment>
<proteinExistence type="predicted"/>
<sequence length="836" mass="91610">PSPEFSSHKPVRLQVFHGRTKREIFTTKESSTDHVDVLSVGLEIDGRDRILDLRLNTDLIADGYIERHQHQGTFKTHMPQKTELCQYQGSIRDVPGSWAAVSTCHGLKGVIFDGKSLHHIQPEDESLQATHYLYNHDDLIANNTCGYGGSPHHIVNEFMEPEKFKGTRRYKRAAESIRGPYNANKDSRFVELVLVMDNSEYSSMGKNLTEVHHRCKDIANIINAIYSSLNIFIALVGVEVWTDADEIHVLSNGDATLGNFLQYRRERLVKSIPNDNAQLLTTVQFSQGVVGKALKGPICTYAFSGGVSVDHSKNVGLVAATIAHEMGHNFGMEHDTTDCVCPDDKCIMAPSSGSLSPTHWSSCSIEHLALAFEHGMDYCLRNRPRRLFDSPVCGNGTECRRADQECDLPEYCTGQSEYCPQDVFKLDGENCNEGKAYCHQGQCRTHDDQCRLLWGPTGSSSDPQCYLQNNKGSKTGNCGYNRTSKDYIRCEPEDILCGRLQCKHLNERLEFGIESGSDQSHSFINSNGRIIACRTAIVDLGLDQVDPGLTPDGAQCAPGKMCVNQKCTPVARLKTLFPGGNACPNNCSGNGVCNSLGHCHCNRGFQPPDCTEPGVGGSEDSGPAEDPNARSKYIMFLYVTFLGIVPTIGLTAFAIWYARNNGGVAGTSGMKQTWKKATKSSAASNTISTYQQQQQHVETVSARIGQTPQQLRIVKRELVSTTNPGAINCSDEIERRRSALMLSGLGQADNHFEEPQRSPLKTELGIKLAEHIQRLEAVGAGGSGLPKVAFASGSTSPTVQPLLKPNTGISRTPAPLFYNKKPPPPPAPPQSNKPKL</sequence>
<name>A0ACC2PTM5_9HYME</name>
<gene>
    <name evidence="1" type="ORF">QAD02_022556</name>
</gene>
<feature type="non-terminal residue" evidence="1">
    <location>
        <position position="1"/>
    </location>
</feature>
<organism evidence="1 2">
    <name type="scientific">Eretmocerus hayati</name>
    <dbReference type="NCBI Taxonomy" id="131215"/>
    <lineage>
        <taxon>Eukaryota</taxon>
        <taxon>Metazoa</taxon>
        <taxon>Ecdysozoa</taxon>
        <taxon>Arthropoda</taxon>
        <taxon>Hexapoda</taxon>
        <taxon>Insecta</taxon>
        <taxon>Pterygota</taxon>
        <taxon>Neoptera</taxon>
        <taxon>Endopterygota</taxon>
        <taxon>Hymenoptera</taxon>
        <taxon>Apocrita</taxon>
        <taxon>Proctotrupomorpha</taxon>
        <taxon>Chalcidoidea</taxon>
        <taxon>Aphelinidae</taxon>
        <taxon>Aphelininae</taxon>
        <taxon>Eretmocerus</taxon>
    </lineage>
</organism>
<accession>A0ACC2PTM5</accession>
<protein>
    <submittedName>
        <fullName evidence="1">Uncharacterized protein</fullName>
    </submittedName>
</protein>
<evidence type="ECO:0000313" key="1">
    <source>
        <dbReference type="EMBL" id="KAJ8686762.1"/>
    </source>
</evidence>
<evidence type="ECO:0000313" key="2">
    <source>
        <dbReference type="Proteomes" id="UP001239111"/>
    </source>
</evidence>
<dbReference type="EMBL" id="CM056741">
    <property type="protein sequence ID" value="KAJ8686762.1"/>
    <property type="molecule type" value="Genomic_DNA"/>
</dbReference>
<dbReference type="Proteomes" id="UP001239111">
    <property type="component" value="Chromosome 1"/>
</dbReference>
<keyword evidence="2" id="KW-1185">Reference proteome</keyword>